<dbReference type="GO" id="GO:0006887">
    <property type="term" value="P:exocytosis"/>
    <property type="evidence" value="ECO:0007669"/>
    <property type="project" value="UniProtKB-KW"/>
</dbReference>
<feature type="domain" description="BRCT" evidence="17">
    <location>
        <begin position="394"/>
        <end position="479"/>
    </location>
</feature>
<dbReference type="GO" id="GO:0044231">
    <property type="term" value="C:host cell presynaptic membrane"/>
    <property type="evidence" value="ECO:0007669"/>
    <property type="project" value="UniProtKB-KW"/>
</dbReference>
<evidence type="ECO:0000256" key="2">
    <source>
        <dbReference type="ARBA" id="ARBA00004613"/>
    </source>
</evidence>
<dbReference type="GO" id="GO:0070531">
    <property type="term" value="C:BRCA1-A complex"/>
    <property type="evidence" value="ECO:0007669"/>
    <property type="project" value="TreeGrafter"/>
</dbReference>
<feature type="repeat" description="ANK" evidence="14">
    <location>
        <begin position="282"/>
        <end position="314"/>
    </location>
</feature>
<feature type="domain" description="BRCT" evidence="17">
    <location>
        <begin position="501"/>
        <end position="611"/>
    </location>
</feature>
<evidence type="ECO:0000256" key="15">
    <source>
        <dbReference type="PROSITE-ProRule" id="PRU00175"/>
    </source>
</evidence>
<dbReference type="SUPFAM" id="SSF48403">
    <property type="entry name" value="Ankyrin repeat"/>
    <property type="match status" value="1"/>
</dbReference>
<dbReference type="InterPro" id="IPR001841">
    <property type="entry name" value="Znf_RING"/>
</dbReference>
<organism evidence="18 19">
    <name type="scientific">Caerostris darwini</name>
    <dbReference type="NCBI Taxonomy" id="1538125"/>
    <lineage>
        <taxon>Eukaryota</taxon>
        <taxon>Metazoa</taxon>
        <taxon>Ecdysozoa</taxon>
        <taxon>Arthropoda</taxon>
        <taxon>Chelicerata</taxon>
        <taxon>Arachnida</taxon>
        <taxon>Araneae</taxon>
        <taxon>Araneomorphae</taxon>
        <taxon>Entelegynae</taxon>
        <taxon>Araneoidea</taxon>
        <taxon>Araneidae</taxon>
        <taxon>Caerostris</taxon>
    </lineage>
</organism>
<dbReference type="SUPFAM" id="SSF52113">
    <property type="entry name" value="BRCT domain"/>
    <property type="match status" value="2"/>
</dbReference>
<keyword evidence="7" id="KW-0528">Neurotoxin</keyword>
<dbReference type="PROSITE" id="PS50297">
    <property type="entry name" value="ANK_REP_REGION"/>
    <property type="match status" value="3"/>
</dbReference>
<feature type="repeat" description="ANK" evidence="14">
    <location>
        <begin position="316"/>
        <end position="348"/>
    </location>
</feature>
<dbReference type="Pfam" id="PF12796">
    <property type="entry name" value="Ank_2"/>
    <property type="match status" value="1"/>
</dbReference>
<dbReference type="Pfam" id="PF00533">
    <property type="entry name" value="BRCT"/>
    <property type="match status" value="1"/>
</dbReference>
<keyword evidence="4" id="KW-0964">Secreted</keyword>
<evidence type="ECO:0000259" key="17">
    <source>
        <dbReference type="PROSITE" id="PS50172"/>
    </source>
</evidence>
<keyword evidence="19" id="KW-1185">Reference proteome</keyword>
<dbReference type="CDD" id="cd17734">
    <property type="entry name" value="BRCT_Bard1_rpt1"/>
    <property type="match status" value="1"/>
</dbReference>
<feature type="repeat" description="ANK" evidence="14">
    <location>
        <begin position="249"/>
        <end position="281"/>
    </location>
</feature>
<keyword evidence="8" id="KW-0677">Repeat</keyword>
<gene>
    <name evidence="18" type="primary">Bard1</name>
    <name evidence="18" type="ORF">CDAR_12931</name>
</gene>
<reference evidence="18 19" key="1">
    <citation type="submission" date="2021-06" db="EMBL/GenBank/DDBJ databases">
        <title>Caerostris darwini draft genome.</title>
        <authorList>
            <person name="Kono N."/>
            <person name="Arakawa K."/>
        </authorList>
    </citation>
    <scope>NUCLEOTIDE SEQUENCE [LARGE SCALE GENOMIC DNA]</scope>
</reference>
<evidence type="ECO:0000256" key="8">
    <source>
        <dbReference type="ARBA" id="ARBA00022737"/>
    </source>
</evidence>
<evidence type="ECO:0000256" key="11">
    <source>
        <dbReference type="ARBA" id="ARBA00023028"/>
    </source>
</evidence>
<keyword evidence="5" id="KW-1052">Target cell membrane</keyword>
<dbReference type="SMART" id="SM00292">
    <property type="entry name" value="BRCT"/>
    <property type="match status" value="2"/>
</dbReference>
<evidence type="ECO:0000256" key="5">
    <source>
        <dbReference type="ARBA" id="ARBA00022537"/>
    </source>
</evidence>
<dbReference type="InterPro" id="IPR001357">
    <property type="entry name" value="BRCT_dom"/>
</dbReference>
<protein>
    <submittedName>
        <fullName evidence="18">BRCA1-associated RING domain protein 1</fullName>
    </submittedName>
</protein>
<dbReference type="Proteomes" id="UP001054837">
    <property type="component" value="Unassembled WGS sequence"/>
</dbReference>
<keyword evidence="6" id="KW-0800">Toxin</keyword>
<keyword evidence="11" id="KW-0638">Presynaptic neurotoxin</keyword>
<evidence type="ECO:0000256" key="10">
    <source>
        <dbReference type="ARBA" id="ARBA00022833"/>
    </source>
</evidence>
<dbReference type="GO" id="GO:0005576">
    <property type="term" value="C:extracellular region"/>
    <property type="evidence" value="ECO:0007669"/>
    <property type="project" value="UniProtKB-SubCell"/>
</dbReference>
<dbReference type="CDD" id="cd17720">
    <property type="entry name" value="BRCT_Bard1_rpt2"/>
    <property type="match status" value="1"/>
</dbReference>
<evidence type="ECO:0000256" key="9">
    <source>
        <dbReference type="ARBA" id="ARBA00022771"/>
    </source>
</evidence>
<evidence type="ECO:0000259" key="16">
    <source>
        <dbReference type="PROSITE" id="PS50089"/>
    </source>
</evidence>
<dbReference type="GO" id="GO:0008270">
    <property type="term" value="F:zinc ion binding"/>
    <property type="evidence" value="ECO:0007669"/>
    <property type="project" value="UniProtKB-KW"/>
</dbReference>
<sequence length="614" mass="69054">MGSQQRTYIPRTVDGQIFFVTILKNEAPTHITPVPIVPATILQEDQDTLYEALYLFSAMSISNCLSSALSDCKDVWDAVRSLEEALKCAVCNNLLNDPVLIVKCGHTTCKHCFPKHDDMTCPVCKTPINNRDSLEDKQLVELLAQLQQLKSYLPVESEDEVISDTNRRSLHLTSTPIVQKAKSLIKTPSVTPQNRENSIVQETPESQLKTPVSCNRKKILENKKLSGSLSSPNTSVLSPSAKINKKNYKGETLLQVAVIKNNIERVKELLKEGANVNTQDNNGWTPLHEASNHDFFEMVKILLDHGALVNVPSFKDNITPLHDALFNNCMDIAVYLVSRGADLHAKTSFGLTALDMCKTEEHKNLLIEACSPFIEGNTLILDVKKCSTETENLVFLCTNLDEKQKGKLQKCAQMLKAEIVDDFKPDVTHIITSCDVMGNCVRTMKILLSMLTGKWVMNYQWIDVCLEYKLKVDEEVFEVQGTRNQPNTMGPKRSRQNYGQKCPPLFDGFYFYLYGTFNNPTPSRESLCNLIHLGGGKILSREPKLNTIDNFMIPYHAANTVLEGTSHIILYQDKPPRETHVNSDHICTTQVMWLMACISEFKILEPQQTNAAKK</sequence>
<evidence type="ECO:0000256" key="14">
    <source>
        <dbReference type="PROSITE-ProRule" id="PRU00023"/>
    </source>
</evidence>
<keyword evidence="13" id="KW-1053">Target membrane</keyword>
<dbReference type="GO" id="GO:0031436">
    <property type="term" value="C:BRCA1-BARD1 complex"/>
    <property type="evidence" value="ECO:0007669"/>
    <property type="project" value="TreeGrafter"/>
</dbReference>
<dbReference type="InterPro" id="IPR013083">
    <property type="entry name" value="Znf_RING/FYVE/PHD"/>
</dbReference>
<dbReference type="Gene3D" id="3.40.50.10190">
    <property type="entry name" value="BRCT domain"/>
    <property type="match status" value="2"/>
</dbReference>
<evidence type="ECO:0000256" key="4">
    <source>
        <dbReference type="ARBA" id="ARBA00022525"/>
    </source>
</evidence>
<evidence type="ECO:0000256" key="13">
    <source>
        <dbReference type="ARBA" id="ARBA00023298"/>
    </source>
</evidence>
<dbReference type="PROSITE" id="PS50088">
    <property type="entry name" value="ANK_REPEAT"/>
    <property type="match status" value="3"/>
</dbReference>
<keyword evidence="9 15" id="KW-0863">Zinc-finger</keyword>
<dbReference type="AlphaFoldDB" id="A0AAV4Q518"/>
<evidence type="ECO:0000313" key="19">
    <source>
        <dbReference type="Proteomes" id="UP001054837"/>
    </source>
</evidence>
<keyword evidence="13" id="KW-0472">Membrane</keyword>
<dbReference type="PANTHER" id="PTHR24171:SF8">
    <property type="entry name" value="BRCA1-ASSOCIATED RING DOMAIN PROTEIN 1"/>
    <property type="match status" value="1"/>
</dbReference>
<dbReference type="SMART" id="SM00248">
    <property type="entry name" value="ANK"/>
    <property type="match status" value="3"/>
</dbReference>
<keyword evidence="9 15" id="KW-0479">Metal-binding</keyword>
<evidence type="ECO:0000256" key="3">
    <source>
        <dbReference type="ARBA" id="ARBA00022483"/>
    </source>
</evidence>
<dbReference type="GO" id="GO:0090729">
    <property type="term" value="F:toxin activity"/>
    <property type="evidence" value="ECO:0007669"/>
    <property type="project" value="UniProtKB-KW"/>
</dbReference>
<keyword evidence="3" id="KW-0268">Exocytosis</keyword>
<evidence type="ECO:0000313" key="18">
    <source>
        <dbReference type="EMBL" id="GIY04402.1"/>
    </source>
</evidence>
<accession>A0AAV4Q518</accession>
<dbReference type="GO" id="GO:0044218">
    <property type="term" value="C:other organism cell membrane"/>
    <property type="evidence" value="ECO:0007669"/>
    <property type="project" value="UniProtKB-KW"/>
</dbReference>
<dbReference type="EMBL" id="BPLQ01003926">
    <property type="protein sequence ID" value="GIY04402.1"/>
    <property type="molecule type" value="Genomic_DNA"/>
</dbReference>
<proteinExistence type="predicted"/>
<dbReference type="SMART" id="SM00184">
    <property type="entry name" value="RING"/>
    <property type="match status" value="1"/>
</dbReference>
<evidence type="ECO:0000256" key="6">
    <source>
        <dbReference type="ARBA" id="ARBA00022656"/>
    </source>
</evidence>
<dbReference type="InterPro" id="IPR002110">
    <property type="entry name" value="Ankyrin_rpt"/>
</dbReference>
<comment type="caution">
    <text evidence="18">The sequence shown here is derived from an EMBL/GenBank/DDBJ whole genome shotgun (WGS) entry which is preliminary data.</text>
</comment>
<dbReference type="Gene3D" id="3.30.40.10">
    <property type="entry name" value="Zinc/RING finger domain, C3HC4 (zinc finger)"/>
    <property type="match status" value="1"/>
</dbReference>
<evidence type="ECO:0000256" key="7">
    <source>
        <dbReference type="ARBA" id="ARBA00022699"/>
    </source>
</evidence>
<feature type="domain" description="RING-type" evidence="16">
    <location>
        <begin position="88"/>
        <end position="125"/>
    </location>
</feature>
<dbReference type="InterPro" id="IPR036770">
    <property type="entry name" value="Ankyrin_rpt-contain_sf"/>
</dbReference>
<dbReference type="PROSITE" id="PS50172">
    <property type="entry name" value="BRCT"/>
    <property type="match status" value="2"/>
</dbReference>
<dbReference type="GO" id="GO:0004842">
    <property type="term" value="F:ubiquitin-protein transferase activity"/>
    <property type="evidence" value="ECO:0007669"/>
    <property type="project" value="TreeGrafter"/>
</dbReference>
<evidence type="ECO:0000256" key="1">
    <source>
        <dbReference type="ARBA" id="ARBA00004175"/>
    </source>
</evidence>
<dbReference type="Pfam" id="PF13920">
    <property type="entry name" value="zf-C3HC4_3"/>
    <property type="match status" value="1"/>
</dbReference>
<dbReference type="Gene3D" id="1.25.40.20">
    <property type="entry name" value="Ankyrin repeat-containing domain"/>
    <property type="match status" value="1"/>
</dbReference>
<keyword evidence="12 14" id="KW-0040">ANK repeat</keyword>
<dbReference type="PANTHER" id="PTHR24171">
    <property type="entry name" value="ANKYRIN REPEAT DOMAIN-CONTAINING PROTEIN 39-RELATED"/>
    <property type="match status" value="1"/>
</dbReference>
<keyword evidence="10" id="KW-0862">Zinc</keyword>
<comment type="subcellular location">
    <subcellularLocation>
        <location evidence="2">Secreted</location>
    </subcellularLocation>
    <subcellularLocation>
        <location evidence="1">Target cell membrane</location>
    </subcellularLocation>
</comment>
<evidence type="ECO:0000256" key="12">
    <source>
        <dbReference type="ARBA" id="ARBA00023043"/>
    </source>
</evidence>
<dbReference type="GO" id="GO:0085020">
    <property type="term" value="P:protein K6-linked ubiquitination"/>
    <property type="evidence" value="ECO:0007669"/>
    <property type="project" value="TreeGrafter"/>
</dbReference>
<name>A0AAV4Q518_9ARAC</name>
<dbReference type="PROSITE" id="PS50089">
    <property type="entry name" value="ZF_RING_2"/>
    <property type="match status" value="1"/>
</dbReference>
<dbReference type="InterPro" id="IPR036420">
    <property type="entry name" value="BRCT_dom_sf"/>
</dbReference>
<dbReference type="SUPFAM" id="SSF57850">
    <property type="entry name" value="RING/U-box"/>
    <property type="match status" value="1"/>
</dbReference>